<keyword evidence="1" id="KW-1133">Transmembrane helix</keyword>
<gene>
    <name evidence="2" type="ORF">COV53_03435</name>
</gene>
<dbReference type="Proteomes" id="UP000230707">
    <property type="component" value="Unassembled WGS sequence"/>
</dbReference>
<protein>
    <recommendedName>
        <fullName evidence="4">Type 4 fimbrial biogenesis protein PilX N-terminal domain-containing protein</fullName>
    </recommendedName>
</protein>
<organism evidence="2 3">
    <name type="scientific">Candidatus Gottesmanbacteria bacterium CG11_big_fil_rev_8_21_14_0_20_37_11</name>
    <dbReference type="NCBI Taxonomy" id="1974575"/>
    <lineage>
        <taxon>Bacteria</taxon>
        <taxon>Candidatus Gottesmaniibacteriota</taxon>
    </lineage>
</organism>
<reference evidence="2 3" key="1">
    <citation type="submission" date="2017-09" db="EMBL/GenBank/DDBJ databases">
        <title>Depth-based differentiation of microbial function through sediment-hosted aquifers and enrichment of novel symbionts in the deep terrestrial subsurface.</title>
        <authorList>
            <person name="Probst A.J."/>
            <person name="Ladd B."/>
            <person name="Jarett J.K."/>
            <person name="Geller-Mcgrath D.E."/>
            <person name="Sieber C.M."/>
            <person name="Emerson J.B."/>
            <person name="Anantharaman K."/>
            <person name="Thomas B.C."/>
            <person name="Malmstrom R."/>
            <person name="Stieglmeier M."/>
            <person name="Klingl A."/>
            <person name="Woyke T."/>
            <person name="Ryan C.M."/>
            <person name="Banfield J.F."/>
        </authorList>
    </citation>
    <scope>NUCLEOTIDE SEQUENCE [LARGE SCALE GENOMIC DNA]</scope>
    <source>
        <strain evidence="2">CG11_big_fil_rev_8_21_14_0_20_37_11</strain>
    </source>
</reference>
<accession>A0A2H0NHN9</accession>
<evidence type="ECO:0000256" key="1">
    <source>
        <dbReference type="SAM" id="Phobius"/>
    </source>
</evidence>
<name>A0A2H0NHN9_9BACT</name>
<evidence type="ECO:0008006" key="4">
    <source>
        <dbReference type="Google" id="ProtNLM"/>
    </source>
</evidence>
<dbReference type="EMBL" id="PCWS01000079">
    <property type="protein sequence ID" value="PIR08373.1"/>
    <property type="molecule type" value="Genomic_DNA"/>
</dbReference>
<sequence>MKTQKLNIDLHRNSGQVVLILILITVVGLTIGLAMISRTITDIRITSQIEESSRAFSAAEAGVESALRTVQIAPTGTYSLNLSNSEASYKIDTLGKSSDLYVFPVTKVGQTQTLWFIEHLTDGTLDETNPYAVYSTFEICWSSNAALIATLLYKDVDGFYKIAKAAYEPVGGRNADFNVVTDTAGGYCPFGGGTGFSYKVELNKNPLFWTGLTLNPVAKLIMLRLQPAYFDTSIAVQPSASLPSQGKQVISVGKTNTGVIRKIQVTQGYFTLPEIFNFSFFDEQN</sequence>
<comment type="caution">
    <text evidence="2">The sequence shown here is derived from an EMBL/GenBank/DDBJ whole genome shotgun (WGS) entry which is preliminary data.</text>
</comment>
<keyword evidence="1" id="KW-0472">Membrane</keyword>
<evidence type="ECO:0000313" key="3">
    <source>
        <dbReference type="Proteomes" id="UP000230707"/>
    </source>
</evidence>
<keyword evidence="1" id="KW-0812">Transmembrane</keyword>
<dbReference type="AlphaFoldDB" id="A0A2H0NHN9"/>
<proteinExistence type="predicted"/>
<feature type="transmembrane region" description="Helical" evidence="1">
    <location>
        <begin position="15"/>
        <end position="36"/>
    </location>
</feature>
<evidence type="ECO:0000313" key="2">
    <source>
        <dbReference type="EMBL" id="PIR08373.1"/>
    </source>
</evidence>